<keyword evidence="10" id="KW-1185">Reference proteome</keyword>
<dbReference type="RefSeq" id="WP_341842297.1">
    <property type="nucleotide sequence ID" value="NZ_CP149792.1"/>
</dbReference>
<comment type="similarity">
    <text evidence="1">Belongs to the precorrin methyltransferase family.</text>
</comment>
<evidence type="ECO:0000256" key="1">
    <source>
        <dbReference type="ARBA" id="ARBA00005879"/>
    </source>
</evidence>
<dbReference type="PANTHER" id="PTHR45790">
    <property type="entry name" value="SIROHEME SYNTHASE-RELATED"/>
    <property type="match status" value="1"/>
</dbReference>
<evidence type="ECO:0000256" key="4">
    <source>
        <dbReference type="ARBA" id="ARBA00022679"/>
    </source>
</evidence>
<evidence type="ECO:0000256" key="7">
    <source>
        <dbReference type="ARBA" id="ARBA00025705"/>
    </source>
</evidence>
<dbReference type="GO" id="GO:0032259">
    <property type="term" value="P:methylation"/>
    <property type="evidence" value="ECO:0007669"/>
    <property type="project" value="UniProtKB-KW"/>
</dbReference>
<dbReference type="Gene3D" id="3.40.1010.10">
    <property type="entry name" value="Cobalt-precorrin-4 Transmethylase, Domain 1"/>
    <property type="match status" value="1"/>
</dbReference>
<dbReference type="InterPro" id="IPR003043">
    <property type="entry name" value="Uropor_MeTrfase_CS"/>
</dbReference>
<protein>
    <recommendedName>
        <fullName evidence="2">uroporphyrinogen-III C-methyltransferase</fullName>
        <ecNumber evidence="2">2.1.1.107</ecNumber>
    </recommendedName>
</protein>
<evidence type="ECO:0000256" key="5">
    <source>
        <dbReference type="ARBA" id="ARBA00022691"/>
    </source>
</evidence>
<dbReference type="NCBIfam" id="TIGR01469">
    <property type="entry name" value="cobA_cysG_Cterm"/>
    <property type="match status" value="1"/>
</dbReference>
<dbReference type="PANTHER" id="PTHR45790:SF3">
    <property type="entry name" value="S-ADENOSYL-L-METHIONINE-DEPENDENT UROPORPHYRINOGEN III METHYLTRANSFERASE, CHLOROPLASTIC"/>
    <property type="match status" value="1"/>
</dbReference>
<dbReference type="InterPro" id="IPR035996">
    <property type="entry name" value="4pyrrol_Methylase_sf"/>
</dbReference>
<sequence>MVQPMLSLVGAGPGDPDLITLKAIKTLRAADVILYDALASEELLRYARPGALCLSVGKRAGRHAVPQEEINRLIVHYALSHGHVVRLKGGDPFLFGRAEEEIRAARQAGIPVSTVPGITSAIAAPASQGIPLTARGLHESCWIITGTTRSGHISADIALAARSTATVVVLMGMGHLREIMDIFSANGKSATPVAIIQSATTADERCITGSVHDITDAAVEAGMGSPAVIIIGETVRLHPSLWREYANLTLQINEPPHENRQTSL</sequence>
<proteinExistence type="inferred from homology"/>
<reference evidence="9 10" key="1">
    <citation type="submission" date="2024-03" db="EMBL/GenBank/DDBJ databases">
        <title>Chitinophaga caseinilytica sp. nov., a casein hydrolysing bacterium isolated from forest soil.</title>
        <authorList>
            <person name="Lee D.S."/>
            <person name="Han D.M."/>
            <person name="Baek J.H."/>
            <person name="Choi D.G."/>
            <person name="Jeon J.H."/>
            <person name="Jeon C.O."/>
        </authorList>
    </citation>
    <scope>NUCLEOTIDE SEQUENCE [LARGE SCALE GENOMIC DNA]</scope>
    <source>
        <strain evidence="9 10">KACC 19118</strain>
    </source>
</reference>
<feature type="domain" description="Tetrapyrrole methylase" evidence="8">
    <location>
        <begin position="5"/>
        <end position="214"/>
    </location>
</feature>
<evidence type="ECO:0000256" key="6">
    <source>
        <dbReference type="ARBA" id="ARBA00023244"/>
    </source>
</evidence>
<evidence type="ECO:0000313" key="9">
    <source>
        <dbReference type="EMBL" id="WZN47671.1"/>
    </source>
</evidence>
<dbReference type="InterPro" id="IPR014776">
    <property type="entry name" value="4pyrrole_Mease_sub2"/>
</dbReference>
<dbReference type="NCBIfam" id="NF004790">
    <property type="entry name" value="PRK06136.1"/>
    <property type="match status" value="1"/>
</dbReference>
<dbReference type="Proteomes" id="UP001449657">
    <property type="component" value="Chromosome"/>
</dbReference>
<dbReference type="InterPro" id="IPR050161">
    <property type="entry name" value="Siro_Cobalamin_biosynth"/>
</dbReference>
<evidence type="ECO:0000256" key="3">
    <source>
        <dbReference type="ARBA" id="ARBA00022603"/>
    </source>
</evidence>
<dbReference type="GO" id="GO:0004851">
    <property type="term" value="F:uroporphyrin-III C-methyltransferase activity"/>
    <property type="evidence" value="ECO:0007669"/>
    <property type="project" value="UniProtKB-EC"/>
</dbReference>
<dbReference type="PROSITE" id="PS00839">
    <property type="entry name" value="SUMT_1"/>
    <property type="match status" value="1"/>
</dbReference>
<evidence type="ECO:0000313" key="10">
    <source>
        <dbReference type="Proteomes" id="UP001449657"/>
    </source>
</evidence>
<dbReference type="InterPro" id="IPR000878">
    <property type="entry name" value="4pyrrol_Mease"/>
</dbReference>
<dbReference type="Pfam" id="PF00590">
    <property type="entry name" value="TP_methylase"/>
    <property type="match status" value="1"/>
</dbReference>
<name>A0ABZ2Z5Z2_9BACT</name>
<dbReference type="SUPFAM" id="SSF53790">
    <property type="entry name" value="Tetrapyrrole methylase"/>
    <property type="match status" value="1"/>
</dbReference>
<dbReference type="EMBL" id="CP150096">
    <property type="protein sequence ID" value="WZN47671.1"/>
    <property type="molecule type" value="Genomic_DNA"/>
</dbReference>
<keyword evidence="3 9" id="KW-0489">Methyltransferase</keyword>
<accession>A0ABZ2Z5Z2</accession>
<comment type="pathway">
    <text evidence="7">Porphyrin-containing compound metabolism; siroheme biosynthesis; precorrin-2 from uroporphyrinogen III: step 1/1.</text>
</comment>
<dbReference type="InterPro" id="IPR006366">
    <property type="entry name" value="CobA/CysG_C"/>
</dbReference>
<organism evidence="9 10">
    <name type="scientific">Chitinophaga caseinilytica</name>
    <dbReference type="NCBI Taxonomy" id="2267521"/>
    <lineage>
        <taxon>Bacteria</taxon>
        <taxon>Pseudomonadati</taxon>
        <taxon>Bacteroidota</taxon>
        <taxon>Chitinophagia</taxon>
        <taxon>Chitinophagales</taxon>
        <taxon>Chitinophagaceae</taxon>
        <taxon>Chitinophaga</taxon>
    </lineage>
</organism>
<dbReference type="EC" id="2.1.1.107" evidence="2"/>
<evidence type="ECO:0000256" key="2">
    <source>
        <dbReference type="ARBA" id="ARBA00012162"/>
    </source>
</evidence>
<dbReference type="CDD" id="cd11642">
    <property type="entry name" value="SUMT"/>
    <property type="match status" value="1"/>
</dbReference>
<dbReference type="InterPro" id="IPR014777">
    <property type="entry name" value="4pyrrole_Mease_sub1"/>
</dbReference>
<keyword evidence="4 9" id="KW-0808">Transferase</keyword>
<evidence type="ECO:0000259" key="8">
    <source>
        <dbReference type="Pfam" id="PF00590"/>
    </source>
</evidence>
<keyword evidence="6" id="KW-0627">Porphyrin biosynthesis</keyword>
<dbReference type="Gene3D" id="3.30.950.10">
    <property type="entry name" value="Methyltransferase, Cobalt-precorrin-4 Transmethylase, Domain 2"/>
    <property type="match status" value="1"/>
</dbReference>
<keyword evidence="5" id="KW-0949">S-adenosyl-L-methionine</keyword>
<gene>
    <name evidence="9" type="primary">cobA</name>
    <name evidence="9" type="ORF">WJU22_05710</name>
</gene>